<feature type="transmembrane region" description="Helical" evidence="14">
    <location>
        <begin position="556"/>
        <end position="574"/>
    </location>
</feature>
<proteinExistence type="inferred from homology"/>
<keyword evidence="11 13" id="KW-1071">Ligand-gated ion channel</keyword>
<keyword evidence="10" id="KW-0325">Glycoprotein</keyword>
<evidence type="ECO:0000259" key="16">
    <source>
        <dbReference type="SMART" id="SM00079"/>
    </source>
</evidence>
<evidence type="ECO:0000256" key="6">
    <source>
        <dbReference type="ARBA" id="ARBA00022989"/>
    </source>
</evidence>
<keyword evidence="6 14" id="KW-1133">Transmembrane helix</keyword>
<evidence type="ECO:0000256" key="1">
    <source>
        <dbReference type="ARBA" id="ARBA00004141"/>
    </source>
</evidence>
<dbReference type="InterPro" id="IPR001320">
    <property type="entry name" value="Iontro_rcpt_C"/>
</dbReference>
<keyword evidence="3 13" id="KW-0813">Transport</keyword>
<dbReference type="InterPro" id="IPR017103">
    <property type="entry name" value="Iontropic_Glu_rcpt_pln"/>
</dbReference>
<dbReference type="Gene3D" id="3.40.50.2300">
    <property type="match status" value="2"/>
</dbReference>
<dbReference type="Pfam" id="PF01094">
    <property type="entry name" value="ANF_receptor"/>
    <property type="match status" value="1"/>
</dbReference>
<evidence type="ECO:0000256" key="7">
    <source>
        <dbReference type="ARBA" id="ARBA00023065"/>
    </source>
</evidence>
<evidence type="ECO:0000256" key="13">
    <source>
        <dbReference type="PIRNR" id="PIRNR037090"/>
    </source>
</evidence>
<keyword evidence="8 13" id="KW-0472">Membrane</keyword>
<feature type="signal peptide" evidence="15">
    <location>
        <begin position="1"/>
        <end position="26"/>
    </location>
</feature>
<evidence type="ECO:0000313" key="17">
    <source>
        <dbReference type="EMBL" id="KAJ9182956.1"/>
    </source>
</evidence>
<dbReference type="SMART" id="SM00079">
    <property type="entry name" value="PBPe"/>
    <property type="match status" value="1"/>
</dbReference>
<keyword evidence="4 14" id="KW-0812">Transmembrane</keyword>
<evidence type="ECO:0000256" key="5">
    <source>
        <dbReference type="ARBA" id="ARBA00022729"/>
    </source>
</evidence>
<feature type="transmembrane region" description="Helical" evidence="14">
    <location>
        <begin position="618"/>
        <end position="640"/>
    </location>
</feature>
<feature type="chain" id="PRO_5045520891" description="Glutamate receptor" evidence="15">
    <location>
        <begin position="27"/>
        <end position="860"/>
    </location>
</feature>
<evidence type="ECO:0000256" key="8">
    <source>
        <dbReference type="ARBA" id="ARBA00023136"/>
    </source>
</evidence>
<evidence type="ECO:0000256" key="12">
    <source>
        <dbReference type="ARBA" id="ARBA00023303"/>
    </source>
</evidence>
<keyword evidence="18" id="KW-1185">Reference proteome</keyword>
<evidence type="ECO:0000256" key="3">
    <source>
        <dbReference type="ARBA" id="ARBA00022448"/>
    </source>
</evidence>
<dbReference type="PANTHER" id="PTHR18966">
    <property type="entry name" value="IONOTROPIC GLUTAMATE RECEPTOR"/>
    <property type="match status" value="1"/>
</dbReference>
<dbReference type="InterPro" id="IPR044440">
    <property type="entry name" value="GABAb_receptor_plant_PBP1"/>
</dbReference>
<comment type="subcellular location">
    <subcellularLocation>
        <location evidence="1">Membrane</location>
        <topology evidence="1">Multi-pass membrane protein</topology>
    </subcellularLocation>
</comment>
<comment type="caution">
    <text evidence="17">The sequence shown here is derived from an EMBL/GenBank/DDBJ whole genome shotgun (WGS) entry which is preliminary data.</text>
</comment>
<dbReference type="Gene3D" id="3.40.190.10">
    <property type="entry name" value="Periplasmic binding protein-like II"/>
    <property type="match status" value="2"/>
</dbReference>
<evidence type="ECO:0000256" key="14">
    <source>
        <dbReference type="SAM" id="Phobius"/>
    </source>
</evidence>
<dbReference type="CDD" id="cd13686">
    <property type="entry name" value="GluR_Plant"/>
    <property type="match status" value="1"/>
</dbReference>
<feature type="transmembrane region" description="Helical" evidence="14">
    <location>
        <begin position="586"/>
        <end position="606"/>
    </location>
</feature>
<dbReference type="EMBL" id="JARPOI010000004">
    <property type="protein sequence ID" value="KAJ9182956.1"/>
    <property type="molecule type" value="Genomic_DNA"/>
</dbReference>
<dbReference type="Proteomes" id="UP001174677">
    <property type="component" value="Chromosome 4"/>
</dbReference>
<keyword evidence="12 13" id="KW-0407">Ion channel</keyword>
<comment type="similarity">
    <text evidence="2 13">Belongs to the glutamate-gated ion channel (TC 1.A.10.1) family.</text>
</comment>
<evidence type="ECO:0000256" key="4">
    <source>
        <dbReference type="ARBA" id="ARBA00022692"/>
    </source>
</evidence>
<dbReference type="Gene3D" id="1.10.287.70">
    <property type="match status" value="1"/>
</dbReference>
<dbReference type="Pfam" id="PF00060">
    <property type="entry name" value="Lig_chan"/>
    <property type="match status" value="1"/>
</dbReference>
<comment type="function">
    <text evidence="13">Glutamate-gated receptor that probably acts as non-selective cation channel.</text>
</comment>
<keyword evidence="5 15" id="KW-0732">Signal</keyword>
<dbReference type="InterPro" id="IPR028082">
    <property type="entry name" value="Peripla_BP_I"/>
</dbReference>
<gene>
    <name evidence="17" type="ORF">P3X46_006884</name>
</gene>
<dbReference type="CDD" id="cd19990">
    <property type="entry name" value="PBP1_GABAb_receptor_plant"/>
    <property type="match status" value="1"/>
</dbReference>
<dbReference type="InterPro" id="IPR015683">
    <property type="entry name" value="Ionotropic_Glu_rcpt"/>
</dbReference>
<feature type="transmembrane region" description="Helical" evidence="14">
    <location>
        <begin position="791"/>
        <end position="810"/>
    </location>
</feature>
<keyword evidence="9 13" id="KW-0675">Receptor</keyword>
<evidence type="ECO:0000256" key="2">
    <source>
        <dbReference type="ARBA" id="ARBA00008685"/>
    </source>
</evidence>
<dbReference type="SUPFAM" id="SSF53850">
    <property type="entry name" value="Periplasmic binding protein-like II"/>
    <property type="match status" value="1"/>
</dbReference>
<protein>
    <recommendedName>
        <fullName evidence="13">Glutamate receptor</fullName>
    </recommendedName>
</protein>
<reference evidence="17" key="1">
    <citation type="journal article" date="2023" name="Plant Biotechnol. J.">
        <title>Chromosome-level wild Hevea brasiliensis genome provides new tools for genomic-assisted breeding and valuable loci to elevate rubber yield.</title>
        <authorList>
            <person name="Cheng H."/>
            <person name="Song X."/>
            <person name="Hu Y."/>
            <person name="Wu T."/>
            <person name="Yang Q."/>
            <person name="An Z."/>
            <person name="Feng S."/>
            <person name="Deng Z."/>
            <person name="Wu W."/>
            <person name="Zeng X."/>
            <person name="Tu M."/>
            <person name="Wang X."/>
            <person name="Huang H."/>
        </authorList>
    </citation>
    <scope>NUCLEOTIDE SEQUENCE</scope>
    <source>
        <strain evidence="17">MT/VB/25A 57/8</strain>
    </source>
</reference>
<evidence type="ECO:0000256" key="15">
    <source>
        <dbReference type="SAM" id="SignalP"/>
    </source>
</evidence>
<accession>A0ABQ9MRQ1</accession>
<organism evidence="17 18">
    <name type="scientific">Hevea brasiliensis</name>
    <name type="common">Para rubber tree</name>
    <name type="synonym">Siphonia brasiliensis</name>
    <dbReference type="NCBI Taxonomy" id="3981"/>
    <lineage>
        <taxon>Eukaryota</taxon>
        <taxon>Viridiplantae</taxon>
        <taxon>Streptophyta</taxon>
        <taxon>Embryophyta</taxon>
        <taxon>Tracheophyta</taxon>
        <taxon>Spermatophyta</taxon>
        <taxon>Magnoliopsida</taxon>
        <taxon>eudicotyledons</taxon>
        <taxon>Gunneridae</taxon>
        <taxon>Pentapetalae</taxon>
        <taxon>rosids</taxon>
        <taxon>fabids</taxon>
        <taxon>Malpighiales</taxon>
        <taxon>Euphorbiaceae</taxon>
        <taxon>Crotonoideae</taxon>
        <taxon>Micrandreae</taxon>
        <taxon>Hevea</taxon>
    </lineage>
</organism>
<dbReference type="InterPro" id="IPR001828">
    <property type="entry name" value="ANF_lig-bd_rcpt"/>
</dbReference>
<evidence type="ECO:0000313" key="18">
    <source>
        <dbReference type="Proteomes" id="UP001174677"/>
    </source>
</evidence>
<evidence type="ECO:0000256" key="11">
    <source>
        <dbReference type="ARBA" id="ARBA00023286"/>
    </source>
</evidence>
<keyword evidence="7 13" id="KW-0406">Ion transport</keyword>
<evidence type="ECO:0000256" key="10">
    <source>
        <dbReference type="ARBA" id="ARBA00023180"/>
    </source>
</evidence>
<dbReference type="SUPFAM" id="SSF53822">
    <property type="entry name" value="Periplasmic binding protein-like I"/>
    <property type="match status" value="1"/>
</dbReference>
<name>A0ABQ9MRQ1_HEVBR</name>
<sequence>MNKMHTFQFVFYFLALNLLCTPSAAAADGSTRTKHSNRVKGIIGAIIDESSRIGKEERLAMEIAAEDFYSHSKQSLTLHIHDSQGDPIRAALAAKELIDTQEVEAILGLQTWEEVSVIADTSNQSQVPILSFADTIPKWAAKKWPFLLQASPNKYDQMKAVAAIVQSWNWHQVTVLYEDSMAGGVIPYLYDALREVGADIRQIISLSPFAAASSLSEDLEALQREQFRVFIVHASLSLAARLFEIANKLKMMEQDYVWITTDPITSLVHSINASIINSMQGIVGVKSYFPETGQCFKDFYKRFRRRFSTQHPEEDNNEPGIFAVQAYDALRTMALAINETNFGGQELLTKYHDLSGKIQFINQEVAPKYTFEIINIMGKSYRELGFWSNGFGFSKTIGKGANYTSSMNDYHVLWPGGPRDTPRGWTIRTSDNPLRIGVPTMSGYTEYVNVQQDRLGNNLSFTGFAIDVFHATLERLPFCLPYKFVPFNGNSYNELVKQIHLKNFDAVVGDVSIFSNRYKHAEFTHPYTETGLMLIVPTRSTSCSAWLFMKPFTKSMWVLIAAINIYNGFVVWLIERNHCNDLRGSLLNQIGVLLWLSFTTLFSLTGEKLHSNLSRMSMVVWLFVALVITQTYTANLASVLTVQRLEPIELNNSAKVGYCTGSYIKDYLVDVLGYDQNRLRTYSSIDAYAQALKNKEIAAAFLEAPLAKVFLAKYCKGFVKVGPTYKVGGFGFAFPRGSPLLASMNEALLKVSESGKLLELENSMVPSNQCRDRDIDLDDENPSLGPSCFRILFILTGATSTLALVSYVLLKANSMLKHKSIWRLMLAVMKHWRFQKKHFTRRVSNAEIHGNSPPDALHPV</sequence>
<evidence type="ECO:0000256" key="9">
    <source>
        <dbReference type="ARBA" id="ARBA00023170"/>
    </source>
</evidence>
<feature type="domain" description="Ionotropic glutamate receptor C-terminal" evidence="16">
    <location>
        <begin position="435"/>
        <end position="767"/>
    </location>
</feature>
<dbReference type="PIRSF" id="PIRSF037090">
    <property type="entry name" value="Iontro_Glu-like_rcpt_pln"/>
    <property type="match status" value="1"/>
</dbReference>